<reference evidence="2" key="1">
    <citation type="submission" date="2021-01" db="EMBL/GenBank/DDBJ databases">
        <authorList>
            <consortium name="Genoscope - CEA"/>
            <person name="William W."/>
        </authorList>
    </citation>
    <scope>NUCLEOTIDE SEQUENCE</scope>
</reference>
<dbReference type="OMA" id="YYEYRIR"/>
<dbReference type="OrthoDB" id="301332at2759"/>
<comment type="caution">
    <text evidence="2">The sequence shown here is derived from an EMBL/GenBank/DDBJ whole genome shotgun (WGS) entry which is preliminary data.</text>
</comment>
<evidence type="ECO:0000313" key="3">
    <source>
        <dbReference type="Proteomes" id="UP000683925"/>
    </source>
</evidence>
<proteinExistence type="predicted"/>
<evidence type="ECO:0000256" key="1">
    <source>
        <dbReference type="SAM" id="Phobius"/>
    </source>
</evidence>
<feature type="transmembrane region" description="Helical" evidence="1">
    <location>
        <begin position="118"/>
        <end position="139"/>
    </location>
</feature>
<protein>
    <recommendedName>
        <fullName evidence="4">Transmembrane protein</fullName>
    </recommendedName>
</protein>
<dbReference type="EMBL" id="CAJJDP010000090">
    <property type="protein sequence ID" value="CAD8187906.1"/>
    <property type="molecule type" value="Genomic_DNA"/>
</dbReference>
<feature type="transmembrane region" description="Helical" evidence="1">
    <location>
        <begin position="145"/>
        <end position="165"/>
    </location>
</feature>
<organism evidence="2 3">
    <name type="scientific">Paramecium octaurelia</name>
    <dbReference type="NCBI Taxonomy" id="43137"/>
    <lineage>
        <taxon>Eukaryota</taxon>
        <taxon>Sar</taxon>
        <taxon>Alveolata</taxon>
        <taxon>Ciliophora</taxon>
        <taxon>Intramacronucleata</taxon>
        <taxon>Oligohymenophorea</taxon>
        <taxon>Peniculida</taxon>
        <taxon>Parameciidae</taxon>
        <taxon>Paramecium</taxon>
    </lineage>
</organism>
<accession>A0A8S1WQD3</accession>
<feature type="transmembrane region" description="Helical" evidence="1">
    <location>
        <begin position="1216"/>
        <end position="1234"/>
    </location>
</feature>
<evidence type="ECO:0008006" key="4">
    <source>
        <dbReference type="Google" id="ProtNLM"/>
    </source>
</evidence>
<feature type="transmembrane region" description="Helical" evidence="1">
    <location>
        <begin position="186"/>
        <end position="202"/>
    </location>
</feature>
<feature type="transmembrane region" description="Helical" evidence="1">
    <location>
        <begin position="262"/>
        <end position="280"/>
    </location>
</feature>
<keyword evidence="1" id="KW-0812">Transmembrane</keyword>
<sequence>MNTIIIKRKLCTLYEIIREQKQQTYLNPDLVWLMYTGTRFSLILRLDQFNEKEYQDQELILVKNIINWFHLLTPISQIQLITIKSVLAIIIAAFHILSILMIVLEIKQSNFLNQYQNIFYTYFQILILYPSFIHIYQIQNHNPNNILVWCCTIPLFINYMIFSYFQRNYLLPIKNPFTKRYRIQNYLQNFIEIIILVAMPYFEEIVQTTIMMLLFLLQLIDALFNQPYSMQINLNYCFCSSILLFGSAVKCLSISFSQKEYLFYSLMLVPLLSLFMKRILILTYSMNLEENQLSKSLLFQIADEFYSKNPITQSKILFILKNKYKIMANKQTTKQSEPWQNHYILMLLLRLYDTYSQQQKNKEEELQLYIIFFIFWTQEKLNLAYIQLKQHQMQSSHQSIYFQIIKIYCSKLILQRINQDLKSSQGRLDLSSVKQSHSLIEKSMPLITEILILKNKFLDSLSIGYDRIEQLSQKCVNLSDKIVELKNLVFEDMEIDILVIQKQIIKFNILDLRLLSLVFGSVLNDYHITFQIEQRIEDLLNQERNVLSRGIQNTSLLNDDVIIMQISMMKSQGQILNKDKTKILKYFKFPNDESFKSISQLNQLLPEYLVVKHDRFLKEFLTTGESKLFNTSHDVFPSYYSGFSFLVTLQLIPSYDEMDDYVLSAILKKTYEHGDFIIFDESGKILGLSDQMLQILVHSDSEFSKALLNSYIYFWFKDLLIMINQQMESMQEYTQQFTLFTQAAQIQPITNLQELIQSHDQYQKQHFLKSNRTDQDQQYEQKQMMKVSFYEINYVIQMYDFINDNISKFTQNQIGFQVTFNLQFQKMQGQHPLFILQITEYVEKQLKFISPKSIGTISPYSSISKIRSPPQQSDLNSLSNADMDELHQELVINQTIINKLILRQEMEDARVFIQNGQDGENFQAMMEKENKESNLISPRSHREILMQKGLIEDDSEDIKGNESNIIKSSSQRENIEIGNKQAEFQIENQSRSSATSDKTQNSVYHLIRNLQYKITYQTGIVKAICNTICLSAFLIILVGVQLNVERNNSDELQYRIPLVRLPQRFNRLYCTFTAIGQLQLQNKLLNISYGEYYEYRIRNESAQKRNELQNLISDLRDQFSHFQLPPLTIRIINEYIYQLDNTTMLQFDIIANEYTSQINQYLQIQDQTLEDVFKIETLLEFLKGNLIAQLKITINVVDEIEREFFDFIDYSSIEQLVFLTVMLLIILIFLIIQIHQWQQPYKYMQVILLLISKISDKDIEIAVSKTLYLLDRIISNPYQTKNINYFRDCFWYSNKIYSFQSVRKSSEYSKSNQNGKNQQQKQKKSSRIQDTSLSILNIKIILLLIWLCLSGFAFSAYIIMNQNMNASLPELRLTMEFVKFKQDLDGIMILCFLLKNQQSLIEETIKAFALNPELNTRDKYFQTQYKELIEEFKPLLVEMDEIYSHIYNDIVASTKISDDNKNLLLNLYEKDLCQIIPTILPFCAYDNGVFLYFPTYPSASSLINNQQTYKYGINGIYQQIISILNTHYNLEKNGIIDTNLTNANLFLENSEFIQIILPYFFDLSYAILEFYYTIIQSTLDVLESDYNMILEYYIAAGIGCLIILYSVTLIRAITLQKKVRLILQAIILIPYESLIDQAIIMTIRKIDRTL</sequence>
<evidence type="ECO:0000313" key="2">
    <source>
        <dbReference type="EMBL" id="CAD8187906.1"/>
    </source>
</evidence>
<keyword evidence="1" id="KW-0472">Membrane</keyword>
<dbReference type="Proteomes" id="UP000683925">
    <property type="component" value="Unassembled WGS sequence"/>
</dbReference>
<feature type="transmembrane region" description="Helical" evidence="1">
    <location>
        <begin position="86"/>
        <end position="106"/>
    </location>
</feature>
<gene>
    <name evidence="2" type="ORF">POCTA_138.1.T0910128</name>
</gene>
<dbReference type="InterPro" id="IPR052994">
    <property type="entry name" value="Tiny_macrocysts_regulators"/>
</dbReference>
<feature type="transmembrane region" description="Helical" evidence="1">
    <location>
        <begin position="1340"/>
        <end position="1360"/>
    </location>
</feature>
<keyword evidence="3" id="KW-1185">Reference proteome</keyword>
<keyword evidence="1" id="KW-1133">Transmembrane helix</keyword>
<dbReference type="PANTHER" id="PTHR31600:SF2">
    <property type="entry name" value="GAMETE ENRICHED GENE 10 PROTEIN-RELATED"/>
    <property type="match status" value="1"/>
</dbReference>
<feature type="transmembrane region" description="Helical" evidence="1">
    <location>
        <begin position="1592"/>
        <end position="1613"/>
    </location>
</feature>
<name>A0A8S1WQD3_PAROT</name>
<feature type="transmembrane region" description="Helical" evidence="1">
    <location>
        <begin position="236"/>
        <end position="256"/>
    </location>
</feature>
<dbReference type="PANTHER" id="PTHR31600">
    <property type="entry name" value="TINY MACROCYSTS PROTEIN B-RELATED"/>
    <property type="match status" value="1"/>
</dbReference>